<feature type="transmembrane region" description="Helical" evidence="12">
    <location>
        <begin position="912"/>
        <end position="933"/>
    </location>
</feature>
<dbReference type="OMA" id="DWIHAVS"/>
<reference evidence="15" key="3">
    <citation type="journal article" date="2018" name="Plant J.">
        <title>The Sorghum bicolor reference genome: improved assembly, gene annotations, a transcriptome atlas, and signatures of genome organization.</title>
        <authorList>
            <person name="McCormick R.F."/>
            <person name="Truong S.K."/>
            <person name="Sreedasyam A."/>
            <person name="Jenkins J."/>
            <person name="Shu S."/>
            <person name="Sims D."/>
            <person name="Kennedy M."/>
            <person name="Amirebrahimi M."/>
            <person name="Weers B.D."/>
            <person name="McKinley B."/>
            <person name="Mattison A."/>
            <person name="Morishige D.T."/>
            <person name="Grimwood J."/>
            <person name="Schmutz J."/>
            <person name="Mullet J.E."/>
        </authorList>
    </citation>
    <scope>NUCLEOTIDE SEQUENCE [LARGE SCALE GENOMIC DNA]</scope>
    <source>
        <strain evidence="15">cv. BTx623</strain>
    </source>
</reference>
<dbReference type="Pfam" id="PF08263">
    <property type="entry name" value="LRRNT_2"/>
    <property type="match status" value="1"/>
</dbReference>
<dbReference type="InterPro" id="IPR001611">
    <property type="entry name" value="Leu-rich_rpt"/>
</dbReference>
<protein>
    <recommendedName>
        <fullName evidence="13">Leucine-rich repeat-containing N-terminal plant-type domain-containing protein</fullName>
    </recommendedName>
</protein>
<reference evidence="14 15" key="1">
    <citation type="journal article" date="2009" name="Nature">
        <title>The Sorghum bicolor genome and the diversification of grasses.</title>
        <authorList>
            <person name="Paterson A.H."/>
            <person name="Bowers J.E."/>
            <person name="Bruggmann R."/>
            <person name="Dubchak I."/>
            <person name="Grimwood J."/>
            <person name="Gundlach H."/>
            <person name="Haberer G."/>
            <person name="Hellsten U."/>
            <person name="Mitros T."/>
            <person name="Poliakov A."/>
            <person name="Schmutz J."/>
            <person name="Spannagl M."/>
            <person name="Tang H."/>
            <person name="Wang X."/>
            <person name="Wicker T."/>
            <person name="Bharti A.K."/>
            <person name="Chapman J."/>
            <person name="Feltus F.A."/>
            <person name="Gowik U."/>
            <person name="Grigoriev I.V."/>
            <person name="Lyons E."/>
            <person name="Maher C.A."/>
            <person name="Martis M."/>
            <person name="Narechania A."/>
            <person name="Otillar R.P."/>
            <person name="Penning B.W."/>
            <person name="Salamov A.A."/>
            <person name="Wang Y."/>
            <person name="Zhang L."/>
            <person name="Carpita N.C."/>
            <person name="Freeling M."/>
            <person name="Gingle A.R."/>
            <person name="Hash C.T."/>
            <person name="Keller B."/>
            <person name="Klein P."/>
            <person name="Kresovich S."/>
            <person name="McCann M.C."/>
            <person name="Ming R."/>
            <person name="Peterson D.G."/>
            <person name="Mehboob-ur-Rahman"/>
            <person name="Ware D."/>
            <person name="Westhoff P."/>
            <person name="Mayer K.F."/>
            <person name="Messing J."/>
            <person name="Rokhsar D.S."/>
        </authorList>
    </citation>
    <scope>NUCLEOTIDE SEQUENCE [LARGE SCALE GENOMIC DNA]</scope>
    <source>
        <strain evidence="15">cv. BTx623</strain>
    </source>
</reference>
<evidence type="ECO:0000256" key="10">
    <source>
        <dbReference type="ARBA" id="ARBA00023136"/>
    </source>
</evidence>
<dbReference type="Proteomes" id="UP000000768">
    <property type="component" value="Chromosome 5"/>
</dbReference>
<dbReference type="SMART" id="SM00369">
    <property type="entry name" value="LRR_TYP"/>
    <property type="match status" value="7"/>
</dbReference>
<keyword evidence="3" id="KW-1003">Cell membrane</keyword>
<feature type="domain" description="Leucine-rich repeat-containing N-terminal plant-type" evidence="13">
    <location>
        <begin position="40"/>
        <end position="77"/>
    </location>
</feature>
<dbReference type="SUPFAM" id="SSF52058">
    <property type="entry name" value="L domain-like"/>
    <property type="match status" value="1"/>
</dbReference>
<accession>A0A1B6PQF4</accession>
<evidence type="ECO:0000313" key="14">
    <source>
        <dbReference type="EMBL" id="KXG27900.1"/>
    </source>
</evidence>
<sequence>MAAVKFLLLQGPAIIWLFLILHMQSISSLQAKRSNGKCIASERDVLLSLKASLSDPRGQLSSWHGEGCCQWKGVQCSNRTSHVVKLDLHGETCCSDYALGGEMSSSLVGLQHLEHLDLSCNNFSSTSIPKFIGSLRSLEYLNLSYAAFGGRIPPQLGNLSKLVYLDINSACWGYHHSLYSDSLSWVSRLSSLKYLGMTWMNLSAAVDWIHAVSSLPSLEVVHLSGSDLRNTIASLSHSNLTTLKVLDIGYNSFHTTMSPNWFWHIKTLTCLDLTSSGFQGPIPYEMGNMTSLEQLYIGFNNITSTLPPNLKNLCNLNILDLPSNNITGGVGDLIERLPKCSWEKLYWLDFSRNKIGGNLPNWLEPLNNLSCFNFYGNAITGPVPLWLGRFNNLTILNLGSNRLVGEIYEDHLEGLANLQVLQMSDNSLSMVVSSTWIPSFKLKVLSFKSCKLGPVFPAWIRWQRRIDVLDISNATIAGNIPDWLWVVVSASTFLDMSNNLLNGTLPTNLDEMMPAANMIDLSSNRFTGSVPRFPSNIEYLDLSRNNLSGTLPDFGGLMSSVDTIALYNNSISGSIPSSLCLVQFLYILDLSGNMISGEVPICIQDFGPFRYMAALNLNTNNLSGVFPPVLRMSQGLVFLDLAYNRFSGNLPKWLPDKLSSLALLRLRSNYFSGNIPVQLAKIQGLQYIDLASNNLSGQIPESIVHLNAMAQSFGYSHLLDGLEGFGMGETYPVTGDYDDPYSAMIFFTETISVLTKGQQLEFSQQIKYMVNIDLSCNNLSGEIPQGITALVALRSLNLSWNHLSMRIPNNIGGLRALESLDLSHNELSGEIPSSISALTSLSSLNLSYNNLSGRVPTGNQLQTLAADDPASMYVGNIGLCGPPLLKVCPGNGKNYSLVEHEQHPDNGVMNSIYLSMICGLIFGLWVVFCIMLLHKGLRYSYFLFIDYLCHKVCVHMIVTWNSLVRR</sequence>
<evidence type="ECO:0000256" key="4">
    <source>
        <dbReference type="ARBA" id="ARBA00022614"/>
    </source>
</evidence>
<dbReference type="EMBL" id="CM000764">
    <property type="protein sequence ID" value="OQU83009.1"/>
    <property type="molecule type" value="Genomic_DNA"/>
</dbReference>
<dbReference type="EMBL" id="CM000764">
    <property type="protein sequence ID" value="OQU83008.1"/>
    <property type="molecule type" value="Genomic_DNA"/>
</dbReference>
<keyword evidence="7" id="KW-0732">Signal</keyword>
<gene>
    <name evidence="14" type="ORF">SORBI_3005G060900</name>
</gene>
<evidence type="ECO:0000256" key="6">
    <source>
        <dbReference type="ARBA" id="ARBA00022692"/>
    </source>
</evidence>
<dbReference type="Gramene" id="OQU83008">
    <property type="protein sequence ID" value="OQU83008"/>
    <property type="gene ID" value="SORBI_3005G060900"/>
</dbReference>
<evidence type="ECO:0000256" key="8">
    <source>
        <dbReference type="ARBA" id="ARBA00022737"/>
    </source>
</evidence>
<name>A0A1B6PQF4_SORBI</name>
<evidence type="ECO:0000256" key="1">
    <source>
        <dbReference type="ARBA" id="ARBA00004251"/>
    </source>
</evidence>
<proteinExistence type="inferred from homology"/>
<comment type="similarity">
    <text evidence="2">Belongs to the RLP family.</text>
</comment>
<keyword evidence="6 12" id="KW-0812">Transmembrane</keyword>
<dbReference type="InterPro" id="IPR003591">
    <property type="entry name" value="Leu-rich_rpt_typical-subtyp"/>
</dbReference>
<keyword evidence="9 12" id="KW-1133">Transmembrane helix</keyword>
<evidence type="ECO:0000256" key="2">
    <source>
        <dbReference type="ARBA" id="ARBA00009592"/>
    </source>
</evidence>
<keyword evidence="11" id="KW-0325">Glycoprotein</keyword>
<dbReference type="STRING" id="4558.A0A1B6PQF4"/>
<dbReference type="InterPro" id="IPR046956">
    <property type="entry name" value="RLP23-like"/>
</dbReference>
<dbReference type="PANTHER" id="PTHR48063:SF70">
    <property type="entry name" value="LEUCINE-RICH REPEAT-CONTAINING N-TERMINAL PLANT-TYPE DOMAIN-CONTAINING PROTEIN"/>
    <property type="match status" value="1"/>
</dbReference>
<dbReference type="eggNOG" id="KOG0619">
    <property type="taxonomic scope" value="Eukaryota"/>
</dbReference>
<dbReference type="Gramene" id="OQU83007">
    <property type="protein sequence ID" value="OQU83007"/>
    <property type="gene ID" value="SORBI_3005G060900"/>
</dbReference>
<dbReference type="EMBL" id="CM000764">
    <property type="protein sequence ID" value="KXG27900.1"/>
    <property type="molecule type" value="Genomic_DNA"/>
</dbReference>
<dbReference type="Gramene" id="OQU83009">
    <property type="protein sequence ID" value="OQU83009"/>
    <property type="gene ID" value="SORBI_3005G060900"/>
</dbReference>
<evidence type="ECO:0000256" key="3">
    <source>
        <dbReference type="ARBA" id="ARBA00022475"/>
    </source>
</evidence>
<keyword evidence="8" id="KW-0677">Repeat</keyword>
<evidence type="ECO:0000256" key="9">
    <source>
        <dbReference type="ARBA" id="ARBA00022989"/>
    </source>
</evidence>
<dbReference type="GO" id="GO:0009742">
    <property type="term" value="P:brassinosteroid mediated signaling pathway"/>
    <property type="evidence" value="ECO:0007669"/>
    <property type="project" value="UniProtKB-KW"/>
</dbReference>
<dbReference type="Pfam" id="PF13855">
    <property type="entry name" value="LRR_8"/>
    <property type="match status" value="1"/>
</dbReference>
<evidence type="ECO:0000259" key="13">
    <source>
        <dbReference type="Pfam" id="PF08263"/>
    </source>
</evidence>
<dbReference type="InParanoid" id="A0A1B6PQF4"/>
<dbReference type="InterPro" id="IPR032675">
    <property type="entry name" value="LRR_dom_sf"/>
</dbReference>
<dbReference type="InterPro" id="IPR013210">
    <property type="entry name" value="LRR_N_plant-typ"/>
</dbReference>
<dbReference type="SUPFAM" id="SSF52047">
    <property type="entry name" value="RNI-like"/>
    <property type="match status" value="1"/>
</dbReference>
<dbReference type="PANTHER" id="PTHR48063">
    <property type="entry name" value="LRR RECEPTOR-LIKE KINASE"/>
    <property type="match status" value="1"/>
</dbReference>
<keyword evidence="15" id="KW-1185">Reference proteome</keyword>
<keyword evidence="5" id="KW-1070">Brassinosteroid signaling pathway</keyword>
<dbReference type="FunFam" id="3.80.10.10:FF:000095">
    <property type="entry name" value="LRR receptor-like serine/threonine-protein kinase GSO1"/>
    <property type="match status" value="2"/>
</dbReference>
<dbReference type="AlphaFoldDB" id="A0A1B6PQF4"/>
<evidence type="ECO:0000256" key="11">
    <source>
        <dbReference type="ARBA" id="ARBA00023180"/>
    </source>
</evidence>
<evidence type="ECO:0000256" key="5">
    <source>
        <dbReference type="ARBA" id="ARBA00022626"/>
    </source>
</evidence>
<dbReference type="Gene3D" id="3.80.10.10">
    <property type="entry name" value="Ribonuclease Inhibitor"/>
    <property type="match status" value="4"/>
</dbReference>
<evidence type="ECO:0000313" key="15">
    <source>
        <dbReference type="Proteomes" id="UP000000768"/>
    </source>
</evidence>
<dbReference type="Pfam" id="PF00560">
    <property type="entry name" value="LRR_1"/>
    <property type="match status" value="8"/>
</dbReference>
<evidence type="ECO:0000256" key="7">
    <source>
        <dbReference type="ARBA" id="ARBA00022729"/>
    </source>
</evidence>
<dbReference type="FunFam" id="3.80.10.10:FF:000111">
    <property type="entry name" value="LRR receptor-like serine/threonine-protein kinase ERECTA"/>
    <property type="match status" value="1"/>
</dbReference>
<dbReference type="EMBL" id="CM000764">
    <property type="protein sequence ID" value="OQU83007.1"/>
    <property type="molecule type" value="Genomic_DNA"/>
</dbReference>
<reference evidence="14" key="2">
    <citation type="submission" date="2017-02" db="EMBL/GenBank/DDBJ databases">
        <title>WGS assembly of Sorghum bicolor.</title>
        <authorList>
            <person name="Paterson A."/>
            <person name="Mullet J."/>
            <person name="Bowers J."/>
            <person name="Bruggmann R."/>
            <person name="Dubchak I."/>
            <person name="Grimwood J."/>
            <person name="Gundlach H."/>
            <person name="Haberer G."/>
            <person name="Hellsten U."/>
            <person name="Mitros T."/>
            <person name="Poliakov A."/>
            <person name="Schmutz J."/>
            <person name="Spannagl M."/>
            <person name="Tang H."/>
            <person name="Wang X."/>
            <person name="Wicker T."/>
            <person name="Bharti A."/>
            <person name="Chapman J."/>
            <person name="Feltus F."/>
            <person name="Gowik U."/>
            <person name="Grigoriev I."/>
            <person name="Lyons E."/>
            <person name="Maher C."/>
            <person name="Martis M."/>
            <person name="Narechania A."/>
            <person name="Otillar R."/>
            <person name="Penning B."/>
            <person name="Salamov A."/>
            <person name="Wang Y."/>
            <person name="Zhang L."/>
            <person name="Carpita N."/>
            <person name="Freeling M."/>
            <person name="Gingle A."/>
            <person name="Hash C."/>
            <person name="Keller B."/>
            <person name="Klein P."/>
            <person name="Kresovich S."/>
            <person name="Mccann M."/>
            <person name="Ming R."/>
            <person name="Peterson D."/>
            <person name="Rahman M."/>
            <person name="Ware D."/>
            <person name="Westhoff P."/>
            <person name="Mayer K."/>
            <person name="Messing J."/>
            <person name="Sims D."/>
            <person name="Jenkins J."/>
            <person name="Shu S."/>
            <person name="Rokhsar D."/>
        </authorList>
    </citation>
    <scope>NUCLEOTIDE SEQUENCE</scope>
</reference>
<comment type="subcellular location">
    <subcellularLocation>
        <location evidence="1">Cell membrane</location>
        <topology evidence="1">Single-pass type I membrane protein</topology>
    </subcellularLocation>
</comment>
<organism evidence="14 15">
    <name type="scientific">Sorghum bicolor</name>
    <name type="common">Sorghum</name>
    <name type="synonym">Sorghum vulgare</name>
    <dbReference type="NCBI Taxonomy" id="4558"/>
    <lineage>
        <taxon>Eukaryota</taxon>
        <taxon>Viridiplantae</taxon>
        <taxon>Streptophyta</taxon>
        <taxon>Embryophyta</taxon>
        <taxon>Tracheophyta</taxon>
        <taxon>Spermatophyta</taxon>
        <taxon>Magnoliopsida</taxon>
        <taxon>Liliopsida</taxon>
        <taxon>Poales</taxon>
        <taxon>Poaceae</taxon>
        <taxon>PACMAD clade</taxon>
        <taxon>Panicoideae</taxon>
        <taxon>Andropogonodae</taxon>
        <taxon>Andropogoneae</taxon>
        <taxon>Sorghinae</taxon>
        <taxon>Sorghum</taxon>
    </lineage>
</organism>
<dbReference type="OrthoDB" id="749832at2759"/>
<dbReference type="PRINTS" id="PR00019">
    <property type="entry name" value="LEURICHRPT"/>
</dbReference>
<dbReference type="Gramene" id="KXG27900">
    <property type="protein sequence ID" value="KXG27900"/>
    <property type="gene ID" value="SORBI_3005G060900"/>
</dbReference>
<keyword evidence="4" id="KW-0433">Leucine-rich repeat</keyword>
<dbReference type="GO" id="GO:0005886">
    <property type="term" value="C:plasma membrane"/>
    <property type="evidence" value="ECO:0007669"/>
    <property type="project" value="UniProtKB-SubCell"/>
</dbReference>
<evidence type="ECO:0000256" key="12">
    <source>
        <dbReference type="SAM" id="Phobius"/>
    </source>
</evidence>
<keyword evidence="10 12" id="KW-0472">Membrane</keyword>